<accession>A0A8J2VK22</accession>
<organism evidence="6 7">
    <name type="scientific">Pullulanibacillus camelliae</name>
    <dbReference type="NCBI Taxonomy" id="1707096"/>
    <lineage>
        <taxon>Bacteria</taxon>
        <taxon>Bacillati</taxon>
        <taxon>Bacillota</taxon>
        <taxon>Bacilli</taxon>
        <taxon>Bacillales</taxon>
        <taxon>Sporolactobacillaceae</taxon>
        <taxon>Pullulanibacillus</taxon>
    </lineage>
</organism>
<dbReference type="RefSeq" id="WP_188688074.1">
    <property type="nucleotide sequence ID" value="NZ_BMIR01000001.1"/>
</dbReference>
<comment type="caution">
    <text evidence="6">The sequence shown here is derived from an EMBL/GenBank/DDBJ whole genome shotgun (WGS) entry which is preliminary data.</text>
</comment>
<evidence type="ECO:0000259" key="5">
    <source>
        <dbReference type="Pfam" id="PF00171"/>
    </source>
</evidence>
<dbReference type="CDD" id="cd07114">
    <property type="entry name" value="ALDH_DhaS"/>
    <property type="match status" value="1"/>
</dbReference>
<comment type="similarity">
    <text evidence="1 4">Belongs to the aldehyde dehydrogenase family.</text>
</comment>
<feature type="domain" description="Aldehyde dehydrogenase" evidence="5">
    <location>
        <begin position="12"/>
        <end position="474"/>
    </location>
</feature>
<evidence type="ECO:0000313" key="7">
    <source>
        <dbReference type="Proteomes" id="UP000628775"/>
    </source>
</evidence>
<evidence type="ECO:0000256" key="2">
    <source>
        <dbReference type="ARBA" id="ARBA00023002"/>
    </source>
</evidence>
<dbReference type="PROSITE" id="PS00070">
    <property type="entry name" value="ALDEHYDE_DEHYDR_CYS"/>
    <property type="match status" value="1"/>
</dbReference>
<evidence type="ECO:0000256" key="4">
    <source>
        <dbReference type="RuleBase" id="RU003345"/>
    </source>
</evidence>
<dbReference type="FunFam" id="3.40.605.10:FF:000026">
    <property type="entry name" value="Aldehyde dehydrogenase, putative"/>
    <property type="match status" value="1"/>
</dbReference>
<dbReference type="InterPro" id="IPR016163">
    <property type="entry name" value="Ald_DH_C"/>
</dbReference>
<protein>
    <submittedName>
        <fullName evidence="6">Aldehyde dehydrogenase</fullName>
    </submittedName>
</protein>
<keyword evidence="7" id="KW-1185">Reference proteome</keyword>
<dbReference type="Pfam" id="PF00171">
    <property type="entry name" value="Aldedh"/>
    <property type="match status" value="1"/>
</dbReference>
<dbReference type="SUPFAM" id="SSF53720">
    <property type="entry name" value="ALDH-like"/>
    <property type="match status" value="1"/>
</dbReference>
<evidence type="ECO:0000256" key="3">
    <source>
        <dbReference type="PROSITE-ProRule" id="PRU10007"/>
    </source>
</evidence>
<gene>
    <name evidence="6" type="ORF">GCM10011391_02720</name>
</gene>
<keyword evidence="2 4" id="KW-0560">Oxidoreductase</keyword>
<dbReference type="InterPro" id="IPR015590">
    <property type="entry name" value="Aldehyde_DH_dom"/>
</dbReference>
<name>A0A8J2VK22_9BACL</name>
<dbReference type="FunFam" id="3.40.309.10:FF:000012">
    <property type="entry name" value="Betaine aldehyde dehydrogenase"/>
    <property type="match status" value="1"/>
</dbReference>
<dbReference type="InterPro" id="IPR029510">
    <property type="entry name" value="Ald_DH_CS_GLU"/>
</dbReference>
<feature type="active site" evidence="3">
    <location>
        <position position="248"/>
    </location>
</feature>
<dbReference type="GO" id="GO:0016620">
    <property type="term" value="F:oxidoreductase activity, acting on the aldehyde or oxo group of donors, NAD or NADP as acceptor"/>
    <property type="evidence" value="ECO:0007669"/>
    <property type="project" value="InterPro"/>
</dbReference>
<proteinExistence type="inferred from homology"/>
<dbReference type="InterPro" id="IPR016162">
    <property type="entry name" value="Ald_DH_N"/>
</dbReference>
<dbReference type="FunFam" id="3.40.605.10:FF:000007">
    <property type="entry name" value="NAD/NADP-dependent betaine aldehyde dehydrogenase"/>
    <property type="match status" value="1"/>
</dbReference>
<dbReference type="AlphaFoldDB" id="A0A8J2VK22"/>
<dbReference type="InterPro" id="IPR016160">
    <property type="entry name" value="Ald_DH_CS_CYS"/>
</dbReference>
<dbReference type="Gene3D" id="3.40.605.10">
    <property type="entry name" value="Aldehyde Dehydrogenase, Chain A, domain 1"/>
    <property type="match status" value="1"/>
</dbReference>
<dbReference type="Gene3D" id="3.40.309.10">
    <property type="entry name" value="Aldehyde Dehydrogenase, Chain A, domain 2"/>
    <property type="match status" value="1"/>
</dbReference>
<dbReference type="PANTHER" id="PTHR11699">
    <property type="entry name" value="ALDEHYDE DEHYDROGENASE-RELATED"/>
    <property type="match status" value="1"/>
</dbReference>
<dbReference type="PROSITE" id="PS00687">
    <property type="entry name" value="ALDEHYDE_DEHYDR_GLU"/>
    <property type="match status" value="1"/>
</dbReference>
<evidence type="ECO:0000256" key="1">
    <source>
        <dbReference type="ARBA" id="ARBA00009986"/>
    </source>
</evidence>
<reference evidence="6" key="1">
    <citation type="journal article" date="2014" name="Int. J. Syst. Evol. Microbiol.">
        <title>Complete genome sequence of Corynebacterium casei LMG S-19264T (=DSM 44701T), isolated from a smear-ripened cheese.</title>
        <authorList>
            <consortium name="US DOE Joint Genome Institute (JGI-PGF)"/>
            <person name="Walter F."/>
            <person name="Albersmeier A."/>
            <person name="Kalinowski J."/>
            <person name="Ruckert C."/>
        </authorList>
    </citation>
    <scope>NUCLEOTIDE SEQUENCE</scope>
    <source>
        <strain evidence="6">CGMCC 1.15371</strain>
    </source>
</reference>
<sequence length="490" mass="53792">MKKMKMYIDGQWVESGNHEYLSSVNPFNREVWATVPQASQQDANDAIEAARRSFHTNWKHSSGLKRATLLFKLADLLDENAEHLAQIESKDNGKIIRETTKQMHFAARMYRFYAGYADKLYGESIPLDNTNLLDYTMREPIGVAVLITAWNSPIQLLANKLAPALAAGNCVVIKPSEQASVSTLEFTKLIEAAGFPQGVVNIVTGDGRVGDYLTRSDKVNKISFTGGVHTARLIGNNASKNFVPLTLELGGKSPNIIYSDADLERAVPGAMAGIFASSGQTCIAGSRLLVQRSIYDEVATKIAKRVQTIKLGDPLDPLTEMGPVANEGQYHRILKTIEKVESEGAKVLVGGEIHDPELSTGYYISPTVLINVSNAMEVAREEVFGPVLCMIPFEDEEESIQIANDSGYGLASGIWTNNLSRAHRIAKELEAGTVWVNTYRTSAAQAPFGGVKQSGYGRERGFHALQEYTRTKNVMVDLSNEIQDPFSIRT</sequence>
<evidence type="ECO:0000313" key="6">
    <source>
        <dbReference type="EMBL" id="GGE27707.1"/>
    </source>
</evidence>
<reference evidence="6" key="2">
    <citation type="submission" date="2020-09" db="EMBL/GenBank/DDBJ databases">
        <authorList>
            <person name="Sun Q."/>
            <person name="Zhou Y."/>
        </authorList>
    </citation>
    <scope>NUCLEOTIDE SEQUENCE</scope>
    <source>
        <strain evidence="6">CGMCC 1.15371</strain>
    </source>
</reference>
<dbReference type="InterPro" id="IPR016161">
    <property type="entry name" value="Ald_DH/histidinol_DH"/>
</dbReference>
<dbReference type="EMBL" id="BMIR01000001">
    <property type="protein sequence ID" value="GGE27707.1"/>
    <property type="molecule type" value="Genomic_DNA"/>
</dbReference>
<dbReference type="Proteomes" id="UP000628775">
    <property type="component" value="Unassembled WGS sequence"/>
</dbReference>